<evidence type="ECO:0000313" key="3">
    <source>
        <dbReference type="Proteomes" id="UP001139263"/>
    </source>
</evidence>
<accession>A0A9X1VBA4</accession>
<dbReference type="InterPro" id="IPR004360">
    <property type="entry name" value="Glyas_Fos-R_dOase_dom"/>
</dbReference>
<evidence type="ECO:0000313" key="2">
    <source>
        <dbReference type="EMBL" id="MCI0184130.1"/>
    </source>
</evidence>
<dbReference type="RefSeq" id="WP_241715447.1">
    <property type="nucleotide sequence ID" value="NZ_JALBUF010000008.1"/>
</dbReference>
<evidence type="ECO:0000259" key="1">
    <source>
        <dbReference type="PROSITE" id="PS51819"/>
    </source>
</evidence>
<organism evidence="2 3">
    <name type="scientific">Sulfoacidibacillus ferrooxidans</name>
    <dbReference type="NCBI Taxonomy" id="2005001"/>
    <lineage>
        <taxon>Bacteria</taxon>
        <taxon>Bacillati</taxon>
        <taxon>Bacillota</taxon>
        <taxon>Bacilli</taxon>
        <taxon>Bacillales</taxon>
        <taxon>Alicyclobacillaceae</taxon>
        <taxon>Sulfoacidibacillus</taxon>
    </lineage>
</organism>
<comment type="caution">
    <text evidence="2">The sequence shown here is derived from an EMBL/GenBank/DDBJ whole genome shotgun (WGS) entry which is preliminary data.</text>
</comment>
<dbReference type="EMBL" id="JALBUF010000008">
    <property type="protein sequence ID" value="MCI0184130.1"/>
    <property type="molecule type" value="Genomic_DNA"/>
</dbReference>
<dbReference type="InterPro" id="IPR037523">
    <property type="entry name" value="VOC_core"/>
</dbReference>
<gene>
    <name evidence="2" type="ORF">MM817_02425</name>
</gene>
<dbReference type="PANTHER" id="PTHR36503:SF1">
    <property type="entry name" value="BLR2520 PROTEIN"/>
    <property type="match status" value="1"/>
</dbReference>
<dbReference type="Pfam" id="PF00903">
    <property type="entry name" value="Glyoxalase"/>
    <property type="match status" value="1"/>
</dbReference>
<proteinExistence type="predicted"/>
<protein>
    <recommendedName>
        <fullName evidence="1">VOC domain-containing protein</fullName>
    </recommendedName>
</protein>
<dbReference type="Proteomes" id="UP001139263">
    <property type="component" value="Unassembled WGS sequence"/>
</dbReference>
<feature type="domain" description="VOC" evidence="1">
    <location>
        <begin position="4"/>
        <end position="129"/>
    </location>
</feature>
<dbReference type="Gene3D" id="3.10.180.10">
    <property type="entry name" value="2,3-Dihydroxybiphenyl 1,2-Dioxygenase, domain 1"/>
    <property type="match status" value="1"/>
</dbReference>
<dbReference type="AlphaFoldDB" id="A0A9X1VBA4"/>
<dbReference type="PANTHER" id="PTHR36503">
    <property type="entry name" value="BLR2520 PROTEIN"/>
    <property type="match status" value="1"/>
</dbReference>
<dbReference type="InterPro" id="IPR029068">
    <property type="entry name" value="Glyas_Bleomycin-R_OHBP_Dase"/>
</dbReference>
<dbReference type="PROSITE" id="PS51819">
    <property type="entry name" value="VOC"/>
    <property type="match status" value="1"/>
</dbReference>
<dbReference type="SUPFAM" id="SSF54593">
    <property type="entry name" value="Glyoxalase/Bleomycin resistance protein/Dihydroxybiphenyl dioxygenase"/>
    <property type="match status" value="1"/>
</dbReference>
<sequence length="129" mass="14399">MRAKIALITVLTNKISKMKNFYTEVLGFTIKSETDGYIELVNEGVRFAICTRHIMADITDNHESFAEEHKGQAFELAFPCASAEDVKSTYHELVSKGAIPIKEPATMPWGQTTAFFADPEGNIHEIFAD</sequence>
<name>A0A9X1VBA4_9BACL</name>
<reference evidence="2" key="1">
    <citation type="submission" date="2022-03" db="EMBL/GenBank/DDBJ databases">
        <title>Draft Genome Sequence of Firmicute Strain S0AB, a Heterotrophic Iron/Sulfur-Oxidizing Extreme Acidophile.</title>
        <authorList>
            <person name="Vergara E."/>
            <person name="Pakostova E."/>
            <person name="Johnson D.B."/>
            <person name="Holmes D.S."/>
        </authorList>
    </citation>
    <scope>NUCLEOTIDE SEQUENCE</scope>
    <source>
        <strain evidence="2">S0AB</strain>
    </source>
</reference>
<keyword evidence="3" id="KW-1185">Reference proteome</keyword>